<sequence>MLFVIINYIHQHLTNFTSKHQQIEIANQ</sequence>
<dbReference type="EMBL" id="GL890934">
    <property type="protein sequence ID" value="EGJ31629.1"/>
    <property type="molecule type" value="Genomic_DNA"/>
</dbReference>
<name>F4XUS6_9CYAN</name>
<organism evidence="1 2">
    <name type="scientific">Moorena producens 3L</name>
    <dbReference type="NCBI Taxonomy" id="489825"/>
    <lineage>
        <taxon>Bacteria</taxon>
        <taxon>Bacillati</taxon>
        <taxon>Cyanobacteriota</taxon>
        <taxon>Cyanophyceae</taxon>
        <taxon>Coleofasciculales</taxon>
        <taxon>Coleofasciculaceae</taxon>
        <taxon>Moorena</taxon>
    </lineage>
</organism>
<gene>
    <name evidence="1" type="ORF">LYNGBM3L_35540</name>
</gene>
<reference evidence="2" key="1">
    <citation type="journal article" date="2011" name="Proc. Natl. Acad. Sci. U.S.A.">
        <title>Genomic insights into the physiology and ecology of the marine filamentous cyanobacterium Lyngbya majuscula.</title>
        <authorList>
            <person name="Jones A.C."/>
            <person name="Monroe E.A."/>
            <person name="Podell S."/>
            <person name="Hess W.R."/>
            <person name="Klages S."/>
            <person name="Esquenazi E."/>
            <person name="Niessen S."/>
            <person name="Hoover H."/>
            <person name="Rothmann M."/>
            <person name="Lasken R.S."/>
            <person name="Yates J.R.III."/>
            <person name="Reinhardt R."/>
            <person name="Kube M."/>
            <person name="Burkart M.D."/>
            <person name="Allen E.E."/>
            <person name="Dorrestein P.C."/>
            <person name="Gerwick W.H."/>
            <person name="Gerwick L."/>
        </authorList>
    </citation>
    <scope>NUCLEOTIDE SEQUENCE [LARGE SCALE GENOMIC DNA]</scope>
    <source>
        <strain evidence="2">3L</strain>
    </source>
</reference>
<dbReference type="AlphaFoldDB" id="F4XUS6"/>
<proteinExistence type="predicted"/>
<dbReference type="Proteomes" id="UP000003959">
    <property type="component" value="Unassembled WGS sequence"/>
</dbReference>
<keyword evidence="2" id="KW-1185">Reference proteome</keyword>
<evidence type="ECO:0000313" key="2">
    <source>
        <dbReference type="Proteomes" id="UP000003959"/>
    </source>
</evidence>
<protein>
    <submittedName>
        <fullName evidence="1">Uncharacterized protein</fullName>
    </submittedName>
</protein>
<accession>F4XUS6</accession>
<dbReference type="HOGENOM" id="CLU_3412694_0_0_3"/>
<evidence type="ECO:0000313" key="1">
    <source>
        <dbReference type="EMBL" id="EGJ31629.1"/>
    </source>
</evidence>